<dbReference type="PANTHER" id="PTHR43586">
    <property type="entry name" value="CYSTEINE DESULFURASE"/>
    <property type="match status" value="1"/>
</dbReference>
<dbReference type="Pfam" id="PF00266">
    <property type="entry name" value="Aminotran_5"/>
    <property type="match status" value="1"/>
</dbReference>
<dbReference type="InterPro" id="IPR015424">
    <property type="entry name" value="PyrdxlP-dep_Trfase"/>
</dbReference>
<feature type="domain" description="Aminotransferase class V" evidence="2">
    <location>
        <begin position="18"/>
        <end position="324"/>
    </location>
</feature>
<name>A0A1Y2K4X9_9PROT</name>
<comment type="caution">
    <text evidence="3">The sequence shown here is derived from an EMBL/GenBank/DDBJ whole genome shotgun (WGS) entry which is preliminary data.</text>
</comment>
<dbReference type="InterPro" id="IPR015421">
    <property type="entry name" value="PyrdxlP-dep_Trfase_major"/>
</dbReference>
<dbReference type="PANTHER" id="PTHR43586:SF15">
    <property type="entry name" value="BLR3095 PROTEIN"/>
    <property type="match status" value="1"/>
</dbReference>
<dbReference type="AlphaFoldDB" id="A0A1Y2K4X9"/>
<dbReference type="SUPFAM" id="SSF53383">
    <property type="entry name" value="PLP-dependent transferases"/>
    <property type="match status" value="1"/>
</dbReference>
<dbReference type="Gene3D" id="3.40.640.10">
    <property type="entry name" value="Type I PLP-dependent aspartate aminotransferase-like (Major domain)"/>
    <property type="match status" value="1"/>
</dbReference>
<dbReference type="EMBL" id="LVJN01000019">
    <property type="protein sequence ID" value="OSM04054.1"/>
    <property type="molecule type" value="Genomic_DNA"/>
</dbReference>
<dbReference type="InterPro" id="IPR015422">
    <property type="entry name" value="PyrdxlP-dep_Trfase_small"/>
</dbReference>
<sequence length="357" mass="38848">MAPIPQRTARVIMELADHANRYGASRYDELARRHEQARAVCAQLLHTEPGRVAFAPNTSEALCWVALGMAWKPGDEIVTTAAEFPSNAIIWLDIAQRHGVTVHRVPLERDGRVSTVRLLEHVNKRTRLLSVSSAQFSNGALADLKALGAALKDSDALFVVDAIQTLGALDLDPHALHIDALAADGHKWMLGPEGQGLFWLSDKGMAQITPRILGWHSVATAGNHDIITTELRGDMRRFESGTPNLMGVLALAESVSMILEAGMQTVQGRVTALATEFVWRLRQLECKVHTPVDADGVPGAGIVVFSHPRHQPEALSRKLAAQGVYHAPRGAGLRFAAHFYQDEDDVDAAMDALARCL</sequence>
<organism evidence="3 4">
    <name type="scientific">Magnetofaba australis IT-1</name>
    <dbReference type="NCBI Taxonomy" id="1434232"/>
    <lineage>
        <taxon>Bacteria</taxon>
        <taxon>Pseudomonadati</taxon>
        <taxon>Pseudomonadota</taxon>
        <taxon>Magnetococcia</taxon>
        <taxon>Magnetococcales</taxon>
        <taxon>Magnetococcaceae</taxon>
        <taxon>Magnetofaba</taxon>
    </lineage>
</organism>
<reference evidence="3 4" key="1">
    <citation type="journal article" date="2016" name="BMC Genomics">
        <title>Combined genomic and structural analyses of a cultured magnetotactic bacterium reveals its niche adaptation to a dynamic environment.</title>
        <authorList>
            <person name="Araujo A.C."/>
            <person name="Morillo V."/>
            <person name="Cypriano J."/>
            <person name="Teixeira L.C."/>
            <person name="Leao P."/>
            <person name="Lyra S."/>
            <person name="Almeida L.G."/>
            <person name="Bazylinski D.A."/>
            <person name="Vasconcellos A.T."/>
            <person name="Abreu F."/>
            <person name="Lins U."/>
        </authorList>
    </citation>
    <scope>NUCLEOTIDE SEQUENCE [LARGE SCALE GENOMIC DNA]</scope>
    <source>
        <strain evidence="3 4">IT-1</strain>
    </source>
</reference>
<evidence type="ECO:0000256" key="1">
    <source>
        <dbReference type="ARBA" id="ARBA00022898"/>
    </source>
</evidence>
<dbReference type="GO" id="GO:0016829">
    <property type="term" value="F:lyase activity"/>
    <property type="evidence" value="ECO:0007669"/>
    <property type="project" value="UniProtKB-KW"/>
</dbReference>
<evidence type="ECO:0000259" key="2">
    <source>
        <dbReference type="Pfam" id="PF00266"/>
    </source>
</evidence>
<keyword evidence="4" id="KW-1185">Reference proteome</keyword>
<proteinExistence type="predicted"/>
<dbReference type="Gene3D" id="3.90.1150.10">
    <property type="entry name" value="Aspartate Aminotransferase, domain 1"/>
    <property type="match status" value="1"/>
</dbReference>
<evidence type="ECO:0000313" key="4">
    <source>
        <dbReference type="Proteomes" id="UP000194003"/>
    </source>
</evidence>
<accession>A0A1Y2K4X9</accession>
<evidence type="ECO:0000313" key="3">
    <source>
        <dbReference type="EMBL" id="OSM04054.1"/>
    </source>
</evidence>
<dbReference type="STRING" id="1434232.MAIT1_03689"/>
<protein>
    <submittedName>
        <fullName evidence="3">Putative selenocysteine lyase</fullName>
    </submittedName>
</protein>
<dbReference type="Proteomes" id="UP000194003">
    <property type="component" value="Unassembled WGS sequence"/>
</dbReference>
<gene>
    <name evidence="3" type="ORF">MAIT1_03689</name>
</gene>
<keyword evidence="1" id="KW-0663">Pyridoxal phosphate</keyword>
<keyword evidence="3" id="KW-0456">Lyase</keyword>
<dbReference type="InterPro" id="IPR000192">
    <property type="entry name" value="Aminotrans_V_dom"/>
</dbReference>